<sequence length="74" mass="8464">MKLVLLFLVLLPIVFSASLYDEEVDKRLNVIDVINHIRQISGRSCVAQPVKLSWAKETETNWNKIAINSVNRNV</sequence>
<name>A0A0L8GVL7_OCTBM</name>
<reference evidence="2" key="1">
    <citation type="submission" date="2015-07" db="EMBL/GenBank/DDBJ databases">
        <title>MeaNS - Measles Nucleotide Surveillance Program.</title>
        <authorList>
            <person name="Tran T."/>
            <person name="Druce J."/>
        </authorList>
    </citation>
    <scope>NUCLEOTIDE SEQUENCE</scope>
    <source>
        <strain evidence="2">UCB-OBI-ISO-001</strain>
        <tissue evidence="2">Gonad</tissue>
    </source>
</reference>
<evidence type="ECO:0000313" key="2">
    <source>
        <dbReference type="EMBL" id="KOF80947.1"/>
    </source>
</evidence>
<gene>
    <name evidence="2" type="ORF">OCBIM_22027190mg</name>
</gene>
<proteinExistence type="predicted"/>
<feature type="chain" id="PRO_5005583345" evidence="1">
    <location>
        <begin position="17"/>
        <end position="74"/>
    </location>
</feature>
<keyword evidence="1" id="KW-0732">Signal</keyword>
<protein>
    <submittedName>
        <fullName evidence="2">Uncharacterized protein</fullName>
    </submittedName>
</protein>
<dbReference type="AlphaFoldDB" id="A0A0L8GVL7"/>
<evidence type="ECO:0000256" key="1">
    <source>
        <dbReference type="SAM" id="SignalP"/>
    </source>
</evidence>
<organism evidence="2">
    <name type="scientific">Octopus bimaculoides</name>
    <name type="common">California two-spotted octopus</name>
    <dbReference type="NCBI Taxonomy" id="37653"/>
    <lineage>
        <taxon>Eukaryota</taxon>
        <taxon>Metazoa</taxon>
        <taxon>Spiralia</taxon>
        <taxon>Lophotrochozoa</taxon>
        <taxon>Mollusca</taxon>
        <taxon>Cephalopoda</taxon>
        <taxon>Coleoidea</taxon>
        <taxon>Octopodiformes</taxon>
        <taxon>Octopoda</taxon>
        <taxon>Incirrata</taxon>
        <taxon>Octopodidae</taxon>
        <taxon>Octopus</taxon>
    </lineage>
</organism>
<feature type="signal peptide" evidence="1">
    <location>
        <begin position="1"/>
        <end position="16"/>
    </location>
</feature>
<accession>A0A0L8GVL7</accession>
<dbReference type="EMBL" id="KQ420215">
    <property type="protein sequence ID" value="KOF80947.1"/>
    <property type="molecule type" value="Genomic_DNA"/>
</dbReference>